<evidence type="ECO:0000256" key="1">
    <source>
        <dbReference type="SAM" id="MobiDB-lite"/>
    </source>
</evidence>
<dbReference type="Proteomes" id="UP001218218">
    <property type="component" value="Unassembled WGS sequence"/>
</dbReference>
<reference evidence="3" key="1">
    <citation type="submission" date="2023-03" db="EMBL/GenBank/DDBJ databases">
        <title>Massive genome expansion in bonnet fungi (Mycena s.s.) driven by repeated elements and novel gene families across ecological guilds.</title>
        <authorList>
            <consortium name="Lawrence Berkeley National Laboratory"/>
            <person name="Harder C.B."/>
            <person name="Miyauchi S."/>
            <person name="Viragh M."/>
            <person name="Kuo A."/>
            <person name="Thoen E."/>
            <person name="Andreopoulos B."/>
            <person name="Lu D."/>
            <person name="Skrede I."/>
            <person name="Drula E."/>
            <person name="Henrissat B."/>
            <person name="Morin E."/>
            <person name="Kohler A."/>
            <person name="Barry K."/>
            <person name="LaButti K."/>
            <person name="Morin E."/>
            <person name="Salamov A."/>
            <person name="Lipzen A."/>
            <person name="Mereny Z."/>
            <person name="Hegedus B."/>
            <person name="Baldrian P."/>
            <person name="Stursova M."/>
            <person name="Weitz H."/>
            <person name="Taylor A."/>
            <person name="Grigoriev I.V."/>
            <person name="Nagy L.G."/>
            <person name="Martin F."/>
            <person name="Kauserud H."/>
        </authorList>
    </citation>
    <scope>NUCLEOTIDE SEQUENCE</scope>
    <source>
        <strain evidence="3">CBHHK002</strain>
    </source>
</reference>
<dbReference type="AlphaFoldDB" id="A0AAD6ZU21"/>
<sequence length="228" mass="24939">MLSPSYPMNATVYCVLPIAAPLFRHQLSTMSGARRDQIGIQPVRCPLCYAPRPYPRRRVVQAVCRPSSSLHLFLFLSVLSFFPLLSCRAAPLGDVAWCAGLCARASALLVGTSVTGGLSTGYCMHTRMDGRMRARRSLLLFVGFVGFLRFIDWFLVSLRLGLGLGFGFGAWAMAMVDVCTLRALPSLRWRLRSGLALRVSACAASLPSLRSSSFSPPGLGSRPDWLHL</sequence>
<name>A0AAD6ZU21_9AGAR</name>
<proteinExistence type="predicted"/>
<evidence type="ECO:0000313" key="3">
    <source>
        <dbReference type="EMBL" id="KAJ7339766.1"/>
    </source>
</evidence>
<gene>
    <name evidence="3" type="ORF">DFH08DRAFT_963815</name>
</gene>
<feature type="transmembrane region" description="Helical" evidence="2">
    <location>
        <begin position="162"/>
        <end position="184"/>
    </location>
</feature>
<keyword evidence="2" id="KW-1133">Transmembrane helix</keyword>
<feature type="transmembrane region" description="Helical" evidence="2">
    <location>
        <begin position="62"/>
        <end position="85"/>
    </location>
</feature>
<accession>A0AAD6ZU21</accession>
<comment type="caution">
    <text evidence="3">The sequence shown here is derived from an EMBL/GenBank/DDBJ whole genome shotgun (WGS) entry which is preliminary data.</text>
</comment>
<keyword evidence="2" id="KW-0472">Membrane</keyword>
<keyword evidence="4" id="KW-1185">Reference proteome</keyword>
<protein>
    <submittedName>
        <fullName evidence="3">Uncharacterized protein</fullName>
    </submittedName>
</protein>
<dbReference type="EMBL" id="JARIHO010000027">
    <property type="protein sequence ID" value="KAJ7339766.1"/>
    <property type="molecule type" value="Genomic_DNA"/>
</dbReference>
<evidence type="ECO:0000313" key="4">
    <source>
        <dbReference type="Proteomes" id="UP001218218"/>
    </source>
</evidence>
<feature type="region of interest" description="Disordered" evidence="1">
    <location>
        <begin position="208"/>
        <end position="228"/>
    </location>
</feature>
<evidence type="ECO:0000256" key="2">
    <source>
        <dbReference type="SAM" id="Phobius"/>
    </source>
</evidence>
<organism evidence="3 4">
    <name type="scientific">Mycena albidolilacea</name>
    <dbReference type="NCBI Taxonomy" id="1033008"/>
    <lineage>
        <taxon>Eukaryota</taxon>
        <taxon>Fungi</taxon>
        <taxon>Dikarya</taxon>
        <taxon>Basidiomycota</taxon>
        <taxon>Agaricomycotina</taxon>
        <taxon>Agaricomycetes</taxon>
        <taxon>Agaricomycetidae</taxon>
        <taxon>Agaricales</taxon>
        <taxon>Marasmiineae</taxon>
        <taxon>Mycenaceae</taxon>
        <taxon>Mycena</taxon>
    </lineage>
</organism>
<feature type="transmembrane region" description="Helical" evidence="2">
    <location>
        <begin position="137"/>
        <end position="156"/>
    </location>
</feature>
<feature type="transmembrane region" description="Helical" evidence="2">
    <location>
        <begin position="105"/>
        <end position="125"/>
    </location>
</feature>
<keyword evidence="2" id="KW-0812">Transmembrane</keyword>